<evidence type="ECO:0000313" key="3">
    <source>
        <dbReference type="Proteomes" id="UP001107558"/>
    </source>
</evidence>
<dbReference type="EMBL" id="JADBJN010000002">
    <property type="protein sequence ID" value="KAG5679422.1"/>
    <property type="molecule type" value="Genomic_DNA"/>
</dbReference>
<evidence type="ECO:0000313" key="2">
    <source>
        <dbReference type="EMBL" id="KAG5679422.1"/>
    </source>
</evidence>
<feature type="transmembrane region" description="Helical" evidence="1">
    <location>
        <begin position="137"/>
        <end position="159"/>
    </location>
</feature>
<proteinExistence type="predicted"/>
<evidence type="ECO:0000256" key="1">
    <source>
        <dbReference type="SAM" id="Phobius"/>
    </source>
</evidence>
<organism evidence="2 3">
    <name type="scientific">Polypedilum vanderplanki</name>
    <name type="common">Sleeping chironomid midge</name>
    <dbReference type="NCBI Taxonomy" id="319348"/>
    <lineage>
        <taxon>Eukaryota</taxon>
        <taxon>Metazoa</taxon>
        <taxon>Ecdysozoa</taxon>
        <taxon>Arthropoda</taxon>
        <taxon>Hexapoda</taxon>
        <taxon>Insecta</taxon>
        <taxon>Pterygota</taxon>
        <taxon>Neoptera</taxon>
        <taxon>Endopterygota</taxon>
        <taxon>Diptera</taxon>
        <taxon>Nematocera</taxon>
        <taxon>Chironomoidea</taxon>
        <taxon>Chironomidae</taxon>
        <taxon>Chironominae</taxon>
        <taxon>Polypedilum</taxon>
        <taxon>Polypedilum</taxon>
    </lineage>
</organism>
<accession>A0A9J6CCR5</accession>
<name>A0A9J6CCR5_POLVA</name>
<comment type="caution">
    <text evidence="2">The sequence shown here is derived from an EMBL/GenBank/DDBJ whole genome shotgun (WGS) entry which is preliminary data.</text>
</comment>
<keyword evidence="1" id="KW-0812">Transmembrane</keyword>
<dbReference type="OrthoDB" id="8118226at2759"/>
<reference evidence="2" key="1">
    <citation type="submission" date="2021-03" db="EMBL/GenBank/DDBJ databases">
        <title>Chromosome level genome of the anhydrobiotic midge Polypedilum vanderplanki.</title>
        <authorList>
            <person name="Yoshida Y."/>
            <person name="Kikawada T."/>
            <person name="Gusev O."/>
        </authorList>
    </citation>
    <scope>NUCLEOTIDE SEQUENCE</scope>
    <source>
        <strain evidence="2">NIAS01</strain>
        <tissue evidence="2">Whole body or cell culture</tissue>
    </source>
</reference>
<feature type="transmembrane region" description="Helical" evidence="1">
    <location>
        <begin position="76"/>
        <end position="98"/>
    </location>
</feature>
<keyword evidence="3" id="KW-1185">Reference proteome</keyword>
<feature type="transmembrane region" description="Helical" evidence="1">
    <location>
        <begin position="110"/>
        <end position="131"/>
    </location>
</feature>
<dbReference type="Proteomes" id="UP001107558">
    <property type="component" value="Chromosome 2"/>
</dbReference>
<sequence>MKSSLFIIEHFLCCFDLETGGFVLGWLSLVMNILSVITLFLGLILTGIVECRDVIEFLNEHGNNEITLENCGVFKIVTFFVLIISILFMIGFIAIDVLLIRGTQKRDHILIRPSFIVVAVFGIFIVISNLLTFSISGVLTAVIYGIIYWYIFACLYSLYVKFQNEKQGTAQYMHP</sequence>
<gene>
    <name evidence="2" type="ORF">PVAND_008989</name>
</gene>
<protein>
    <submittedName>
        <fullName evidence="2">Uncharacterized protein</fullName>
    </submittedName>
</protein>
<keyword evidence="1" id="KW-1133">Transmembrane helix</keyword>
<dbReference type="AlphaFoldDB" id="A0A9J6CCR5"/>
<keyword evidence="1" id="KW-0472">Membrane</keyword>
<feature type="transmembrane region" description="Helical" evidence="1">
    <location>
        <begin position="21"/>
        <end position="49"/>
    </location>
</feature>